<dbReference type="InterPro" id="IPR029063">
    <property type="entry name" value="SAM-dependent_MTases_sf"/>
</dbReference>
<evidence type="ECO:0000256" key="3">
    <source>
        <dbReference type="ARBA" id="ARBA00022691"/>
    </source>
</evidence>
<evidence type="ECO:0000256" key="7">
    <source>
        <dbReference type="RuleBase" id="RU000417"/>
    </source>
</evidence>
<dbReference type="InterPro" id="IPR050390">
    <property type="entry name" value="C5-Methyltransferase"/>
</dbReference>
<comment type="catalytic activity">
    <reaction evidence="7">
        <text>a 2'-deoxycytidine in DNA + S-adenosyl-L-methionine = a 5-methyl-2'-deoxycytidine in DNA + S-adenosyl-L-homocysteine + H(+)</text>
        <dbReference type="Rhea" id="RHEA:13681"/>
        <dbReference type="Rhea" id="RHEA-COMP:11369"/>
        <dbReference type="Rhea" id="RHEA-COMP:11370"/>
        <dbReference type="ChEBI" id="CHEBI:15378"/>
        <dbReference type="ChEBI" id="CHEBI:57856"/>
        <dbReference type="ChEBI" id="CHEBI:59789"/>
        <dbReference type="ChEBI" id="CHEBI:85452"/>
        <dbReference type="ChEBI" id="CHEBI:85454"/>
        <dbReference type="EC" id="2.1.1.37"/>
    </reaction>
</comment>
<dbReference type="SUPFAM" id="SSF53335">
    <property type="entry name" value="S-adenosyl-L-methionine-dependent methyltransferases"/>
    <property type="match status" value="1"/>
</dbReference>
<dbReference type="PANTHER" id="PTHR10629">
    <property type="entry name" value="CYTOSINE-SPECIFIC METHYLTRANSFERASE"/>
    <property type="match status" value="1"/>
</dbReference>
<organism evidence="9 10">
    <name type="scientific">Lentzea flaviverrucosa</name>
    <dbReference type="NCBI Taxonomy" id="200379"/>
    <lineage>
        <taxon>Bacteria</taxon>
        <taxon>Bacillati</taxon>
        <taxon>Actinomycetota</taxon>
        <taxon>Actinomycetes</taxon>
        <taxon>Pseudonocardiales</taxon>
        <taxon>Pseudonocardiaceae</taxon>
        <taxon>Lentzea</taxon>
    </lineage>
</organism>
<keyword evidence="2 5" id="KW-0808">Transferase</keyword>
<dbReference type="EC" id="2.1.1.37" evidence="7"/>
<gene>
    <name evidence="9" type="ORF">SAMN05216195_112154</name>
</gene>
<dbReference type="GO" id="GO:0032259">
    <property type="term" value="P:methylation"/>
    <property type="evidence" value="ECO:0007669"/>
    <property type="project" value="UniProtKB-KW"/>
</dbReference>
<dbReference type="PROSITE" id="PS00094">
    <property type="entry name" value="C5_MTASE_1"/>
    <property type="match status" value="1"/>
</dbReference>
<sequence>MAPLRAVSLFSGCGGFCEGVRLAGFEVRAAVELDRYAVETYRHNFPDVPLFHGDACDFLRDDSLAWQQERSRFRHLIDTPTDLIFGGPPCQGFSQIGPRAVDDPRNTLYLEFVRVLTTLQPKVFLMENVPNMLLLAGGRFKDDVLAALSLAGYSNAGVAVVAASDYGVAQLRRRAIFFGVHDTHDLGMDAHDFLVKSLECERAPTPTVGQLLRDLPADVSEDDGPLPYPSGRRVTRAGREYRLDRDGLRYSRERKVEALGELPALLYNHHTKGMLARRRELIEGLKPGANGKTLEPEIWSGTRAEKWRRLHPDKPSHTILAQMHRDMSEWVHPWLPRWITVREAARLQSFHDGFVFKSSEWQMLKQVGNAVPPLMARALAAVATGAISRLNSGEAQGNRKPRPRQPPKRFSTPTNS</sequence>
<evidence type="ECO:0000256" key="2">
    <source>
        <dbReference type="ARBA" id="ARBA00022679"/>
    </source>
</evidence>
<evidence type="ECO:0000313" key="9">
    <source>
        <dbReference type="EMBL" id="SES36433.1"/>
    </source>
</evidence>
<dbReference type="InterPro" id="IPR001525">
    <property type="entry name" value="C5_MeTfrase"/>
</dbReference>
<keyword evidence="3 5" id="KW-0949">S-adenosyl-L-methionine</keyword>
<keyword evidence="1 5" id="KW-0489">Methyltransferase</keyword>
<dbReference type="GO" id="GO:0009307">
    <property type="term" value="P:DNA restriction-modification system"/>
    <property type="evidence" value="ECO:0007669"/>
    <property type="project" value="UniProtKB-KW"/>
</dbReference>
<proteinExistence type="inferred from homology"/>
<dbReference type="PROSITE" id="PS51679">
    <property type="entry name" value="SAM_MT_C5"/>
    <property type="match status" value="1"/>
</dbReference>
<keyword evidence="4" id="KW-0680">Restriction system</keyword>
<evidence type="ECO:0000256" key="6">
    <source>
        <dbReference type="RuleBase" id="RU000416"/>
    </source>
</evidence>
<evidence type="ECO:0000256" key="1">
    <source>
        <dbReference type="ARBA" id="ARBA00022603"/>
    </source>
</evidence>
<feature type="active site" evidence="5">
    <location>
        <position position="90"/>
    </location>
</feature>
<dbReference type="PRINTS" id="PR00105">
    <property type="entry name" value="C5METTRFRASE"/>
</dbReference>
<dbReference type="PANTHER" id="PTHR10629:SF52">
    <property type="entry name" value="DNA (CYTOSINE-5)-METHYLTRANSFERASE 1"/>
    <property type="match status" value="1"/>
</dbReference>
<dbReference type="AlphaFoldDB" id="A0A1H9WSR7"/>
<evidence type="ECO:0000256" key="4">
    <source>
        <dbReference type="ARBA" id="ARBA00022747"/>
    </source>
</evidence>
<dbReference type="Pfam" id="PF00145">
    <property type="entry name" value="DNA_methylase"/>
    <property type="match status" value="1"/>
</dbReference>
<dbReference type="Proteomes" id="UP000199028">
    <property type="component" value="Unassembled WGS sequence"/>
</dbReference>
<keyword evidence="10" id="KW-1185">Reference proteome</keyword>
<evidence type="ECO:0000256" key="8">
    <source>
        <dbReference type="SAM" id="MobiDB-lite"/>
    </source>
</evidence>
<evidence type="ECO:0000256" key="5">
    <source>
        <dbReference type="PROSITE-ProRule" id="PRU01016"/>
    </source>
</evidence>
<evidence type="ECO:0000313" key="10">
    <source>
        <dbReference type="Proteomes" id="UP000199028"/>
    </source>
</evidence>
<dbReference type="RefSeq" id="WP_342768687.1">
    <property type="nucleotide sequence ID" value="NZ_FOFT01000012.1"/>
</dbReference>
<protein>
    <recommendedName>
        <fullName evidence="7">Cytosine-specific methyltransferase</fullName>
        <ecNumber evidence="7">2.1.1.37</ecNumber>
    </recommendedName>
</protein>
<dbReference type="InterPro" id="IPR018117">
    <property type="entry name" value="C5_DNA_meth_AS"/>
</dbReference>
<reference evidence="10" key="1">
    <citation type="submission" date="2016-10" db="EMBL/GenBank/DDBJ databases">
        <authorList>
            <person name="Varghese N."/>
            <person name="Submissions S."/>
        </authorList>
    </citation>
    <scope>NUCLEOTIDE SEQUENCE [LARGE SCALE GENOMIC DNA]</scope>
    <source>
        <strain evidence="10">CGMCC 4.578</strain>
    </source>
</reference>
<dbReference type="Gene3D" id="3.90.120.10">
    <property type="entry name" value="DNA Methylase, subunit A, domain 2"/>
    <property type="match status" value="1"/>
</dbReference>
<dbReference type="EMBL" id="FOFT01000012">
    <property type="protein sequence ID" value="SES36433.1"/>
    <property type="molecule type" value="Genomic_DNA"/>
</dbReference>
<accession>A0A1H9WSR7</accession>
<dbReference type="NCBIfam" id="TIGR00675">
    <property type="entry name" value="dcm"/>
    <property type="match status" value="1"/>
</dbReference>
<feature type="region of interest" description="Disordered" evidence="8">
    <location>
        <begin position="390"/>
        <end position="416"/>
    </location>
</feature>
<dbReference type="Gene3D" id="3.40.50.150">
    <property type="entry name" value="Vaccinia Virus protein VP39"/>
    <property type="match status" value="1"/>
</dbReference>
<comment type="similarity">
    <text evidence="5 6">Belongs to the class I-like SAM-binding methyltransferase superfamily. C5-methyltransferase family.</text>
</comment>
<dbReference type="GO" id="GO:0003886">
    <property type="term" value="F:DNA (cytosine-5-)-methyltransferase activity"/>
    <property type="evidence" value="ECO:0007669"/>
    <property type="project" value="UniProtKB-EC"/>
</dbReference>
<name>A0A1H9WSR7_9PSEU</name>